<protein>
    <submittedName>
        <fullName evidence="1">Uncharacterized protein</fullName>
    </submittedName>
</protein>
<reference evidence="1 2" key="1">
    <citation type="submission" date="2017-10" db="EMBL/GenBank/DDBJ databases">
        <title>Sedimentibacterium mangrovi gen. nov., sp. nov., a novel member of family Phyllobacteriacea isolated from mangrove sediment.</title>
        <authorList>
            <person name="Liao H."/>
            <person name="Tian Y."/>
        </authorList>
    </citation>
    <scope>NUCLEOTIDE SEQUENCE [LARGE SCALE GENOMIC DNA]</scope>
    <source>
        <strain evidence="1 2">X9-2-2</strain>
    </source>
</reference>
<dbReference type="RefSeq" id="WP_133122866.1">
    <property type="nucleotide sequence ID" value="NZ_PDVP01000005.1"/>
</dbReference>
<keyword evidence="2" id="KW-1185">Reference proteome</keyword>
<feature type="non-terminal residue" evidence="1">
    <location>
        <position position="145"/>
    </location>
</feature>
<evidence type="ECO:0000313" key="1">
    <source>
        <dbReference type="EMBL" id="PHP66939.1"/>
    </source>
</evidence>
<proteinExistence type="predicted"/>
<comment type="caution">
    <text evidence="1">The sequence shown here is derived from an EMBL/GenBank/DDBJ whole genome shotgun (WGS) entry which is preliminary data.</text>
</comment>
<dbReference type="Proteomes" id="UP000221168">
    <property type="component" value="Unassembled WGS sequence"/>
</dbReference>
<dbReference type="AlphaFoldDB" id="A0A2G1QN85"/>
<gene>
    <name evidence="1" type="ORF">CSC94_10290</name>
</gene>
<accession>A0A2G1QN85</accession>
<dbReference type="EMBL" id="PDVP01000005">
    <property type="protein sequence ID" value="PHP66939.1"/>
    <property type="molecule type" value="Genomic_DNA"/>
</dbReference>
<dbReference type="OrthoDB" id="8109718at2"/>
<sequence>MIQLGQTFDPGEERGGYRVTLHENTSACLYRSLWDSFPGGPLATPFQSPEFVSAFCKAIAAPNQVTFNICEIRHARSGMPILLLPYTVHNRGPIRVASLPDFGLADQNAPALSKILPVSSADFAAVWGQFTARLVSADLIDIPKV</sequence>
<name>A0A2G1QN85_9HYPH</name>
<organism evidence="1 2">
    <name type="scientific">Zhengella mangrovi</name>
    <dbReference type="NCBI Taxonomy" id="1982044"/>
    <lineage>
        <taxon>Bacteria</taxon>
        <taxon>Pseudomonadati</taxon>
        <taxon>Pseudomonadota</taxon>
        <taxon>Alphaproteobacteria</taxon>
        <taxon>Hyphomicrobiales</taxon>
        <taxon>Notoacmeibacteraceae</taxon>
        <taxon>Zhengella</taxon>
    </lineage>
</organism>
<evidence type="ECO:0000313" key="2">
    <source>
        <dbReference type="Proteomes" id="UP000221168"/>
    </source>
</evidence>